<sequence length="93" mass="10475">MLSEQTSSIVDVLERILDKGVVIAGDIRINLADVELLTIKIRLIVASVDKAKEIGLDWWERDPYLSSKAHPIEERPKGERTGLLDALDLKRLI</sequence>
<evidence type="ECO:0000256" key="2">
    <source>
        <dbReference type="ARBA" id="ARBA00035108"/>
    </source>
</evidence>
<evidence type="ECO:0000256" key="3">
    <source>
        <dbReference type="ARBA" id="ARBA00035646"/>
    </source>
</evidence>
<keyword evidence="1" id="KW-0304">Gas vesicle</keyword>
<dbReference type="Pfam" id="PF00741">
    <property type="entry name" value="Gas_vesicle"/>
    <property type="match status" value="1"/>
</dbReference>
<keyword evidence="5" id="KW-1185">Reference proteome</keyword>
<organism evidence="4 5">
    <name type="scientific">Metabacillus flavus</name>
    <dbReference type="NCBI Taxonomy" id="2823519"/>
    <lineage>
        <taxon>Bacteria</taxon>
        <taxon>Bacillati</taxon>
        <taxon>Bacillota</taxon>
        <taxon>Bacilli</taxon>
        <taxon>Bacillales</taxon>
        <taxon>Bacillaceae</taxon>
        <taxon>Metabacillus</taxon>
    </lineage>
</organism>
<name>A0ABS5L9W5_9BACI</name>
<comment type="caution">
    <text evidence="4">The sequence shown here is derived from an EMBL/GenBank/DDBJ whole genome shotgun (WGS) entry which is preliminary data.</text>
</comment>
<evidence type="ECO:0000313" key="5">
    <source>
        <dbReference type="Proteomes" id="UP000682403"/>
    </source>
</evidence>
<reference evidence="4 5" key="1">
    <citation type="submission" date="2021-04" db="EMBL/GenBank/DDBJ databases">
        <title>Metabacillus sp. strain KIGAM252 whole genome sequence.</title>
        <authorList>
            <person name="Seo M.-J."/>
            <person name="Cho E.-S."/>
            <person name="Hwang C.Y."/>
            <person name="Yoon D.J."/>
        </authorList>
    </citation>
    <scope>NUCLEOTIDE SEQUENCE [LARGE SCALE GENOMIC DNA]</scope>
    <source>
        <strain evidence="4 5">KIGAM252</strain>
    </source>
</reference>
<comment type="subcellular location">
    <subcellularLocation>
        <location evidence="2">Gas vesicle</location>
    </subcellularLocation>
</comment>
<dbReference type="InterPro" id="IPR018493">
    <property type="entry name" value="GvpA-like_CS"/>
</dbReference>
<comment type="similarity">
    <text evidence="3">Belongs to the gas vesicle GvpA family.</text>
</comment>
<dbReference type="RefSeq" id="WP_211555847.1">
    <property type="nucleotide sequence ID" value="NZ_JAGVRK010000001.1"/>
</dbReference>
<dbReference type="Proteomes" id="UP000682403">
    <property type="component" value="Unassembled WGS sequence"/>
</dbReference>
<dbReference type="PANTHER" id="PTHR35344">
    <property type="entry name" value="GAS VESICLE STRUCTURAL PROTEIN 2-RELATED"/>
    <property type="match status" value="1"/>
</dbReference>
<dbReference type="InterPro" id="IPR050530">
    <property type="entry name" value="GvpA"/>
</dbReference>
<proteinExistence type="inferred from homology"/>
<dbReference type="PROSITE" id="PS00669">
    <property type="entry name" value="GAS_VESICLE_A_2"/>
    <property type="match status" value="1"/>
</dbReference>
<dbReference type="PROSITE" id="PS00234">
    <property type="entry name" value="GAS_VESICLE_A_1"/>
    <property type="match status" value="1"/>
</dbReference>
<dbReference type="PANTHER" id="PTHR35344:SF4">
    <property type="entry name" value="GAS VESICLE PROTEIN A1"/>
    <property type="match status" value="1"/>
</dbReference>
<evidence type="ECO:0000256" key="1">
    <source>
        <dbReference type="ARBA" id="ARBA00022987"/>
    </source>
</evidence>
<gene>
    <name evidence="4" type="ORF">J9317_01245</name>
</gene>
<accession>A0ABS5L9W5</accession>
<evidence type="ECO:0000313" key="4">
    <source>
        <dbReference type="EMBL" id="MBS2967416.1"/>
    </source>
</evidence>
<dbReference type="InterPro" id="IPR000638">
    <property type="entry name" value="Gas-vesicle_GvpA-like"/>
</dbReference>
<protein>
    <submittedName>
        <fullName evidence="4">Gas vesicle protein</fullName>
    </submittedName>
</protein>
<dbReference type="EMBL" id="JAGVRK010000001">
    <property type="protein sequence ID" value="MBS2967416.1"/>
    <property type="molecule type" value="Genomic_DNA"/>
</dbReference>